<evidence type="ECO:0000256" key="2">
    <source>
        <dbReference type="SAM" id="Phobius"/>
    </source>
</evidence>
<evidence type="ECO:0000313" key="4">
    <source>
        <dbReference type="Proteomes" id="UP000663792"/>
    </source>
</evidence>
<proteinExistence type="predicted"/>
<keyword evidence="2" id="KW-1133">Transmembrane helix</keyword>
<gene>
    <name evidence="3" type="ORF">JL106_18765</name>
</gene>
<keyword evidence="2" id="KW-0472">Membrane</keyword>
<comment type="caution">
    <text evidence="3">The sequence shown here is derived from an EMBL/GenBank/DDBJ whole genome shotgun (WGS) entry which is preliminary data.</text>
</comment>
<dbReference type="EMBL" id="JAERWK010000025">
    <property type="protein sequence ID" value="MBM9469335.1"/>
    <property type="molecule type" value="Genomic_DNA"/>
</dbReference>
<feature type="compositionally biased region" description="Polar residues" evidence="1">
    <location>
        <begin position="1"/>
        <end position="23"/>
    </location>
</feature>
<accession>A0A938YBB0</accession>
<feature type="region of interest" description="Disordered" evidence="1">
    <location>
        <begin position="343"/>
        <end position="375"/>
    </location>
</feature>
<evidence type="ECO:0000313" key="3">
    <source>
        <dbReference type="EMBL" id="MBM9469335.1"/>
    </source>
</evidence>
<dbReference type="Proteomes" id="UP000663792">
    <property type="component" value="Unassembled WGS sequence"/>
</dbReference>
<feature type="region of interest" description="Disordered" evidence="1">
    <location>
        <begin position="1"/>
        <end position="56"/>
    </location>
</feature>
<sequence>MASAQPSTEQPSTEQPSTEQPSTEAPPAEQPADGQPAGAITWGVRPSTPEGPDGRDTFRYTLDPGASVEDYVGVSNFTDQPLELAVYASDAFTTGEGGFDLLAAADEPVDAGSWVDFGQETVTVPPRSRLEVPFRLTVPDNATPGDHTGGVVASLTSTTTAADGSQVAVDRRVGARIYLWVTGDALPSATVTDVQLVHHGTLNPFGSGDATVSWTVRNTGNIRLAGTPTVEVAGPFGLGRRTVDAEPVTELLPGNSLTMTTEVDAVWPWGWLTGTVRFAPQSIGLDGAPPPAEAVGEDTTAAVPWTQLLLLALLVLAGWLWRRSGIRRGRVRIEELAAARAEGAEAGREAALQGRGSQTGGADQQVEPADDRPTP</sequence>
<keyword evidence="4" id="KW-1185">Reference proteome</keyword>
<feature type="transmembrane region" description="Helical" evidence="2">
    <location>
        <begin position="302"/>
        <end position="321"/>
    </location>
</feature>
<protein>
    <submittedName>
        <fullName evidence="3">DUF916 domain-containing protein</fullName>
    </submittedName>
</protein>
<keyword evidence="2" id="KW-0812">Transmembrane</keyword>
<name>A0A938YBB0_9ACTN</name>
<reference evidence="3" key="1">
    <citation type="submission" date="2021-01" db="EMBL/GenBank/DDBJ databases">
        <title>YIM 132084 draft genome.</title>
        <authorList>
            <person name="An D."/>
        </authorList>
    </citation>
    <scope>NUCLEOTIDE SEQUENCE</scope>
    <source>
        <strain evidence="3">YIM 132084</strain>
    </source>
</reference>
<evidence type="ECO:0000256" key="1">
    <source>
        <dbReference type="SAM" id="MobiDB-lite"/>
    </source>
</evidence>
<organism evidence="3 4">
    <name type="scientific">Nakamurella leprariae</name>
    <dbReference type="NCBI Taxonomy" id="2803911"/>
    <lineage>
        <taxon>Bacteria</taxon>
        <taxon>Bacillati</taxon>
        <taxon>Actinomycetota</taxon>
        <taxon>Actinomycetes</taxon>
        <taxon>Nakamurellales</taxon>
        <taxon>Nakamurellaceae</taxon>
        <taxon>Nakamurella</taxon>
    </lineage>
</organism>
<dbReference type="AlphaFoldDB" id="A0A938YBB0"/>